<keyword evidence="1" id="KW-0540">Nuclease</keyword>
<dbReference type="PROSITE" id="PS01284">
    <property type="entry name" value="TNASE_2"/>
    <property type="match status" value="1"/>
</dbReference>
<protein>
    <submittedName>
        <fullName evidence="5">Staphylococcal-like nuclease CAN1</fullName>
    </submittedName>
</protein>
<proteinExistence type="predicted"/>
<sequence>MGNSLISCLKGNCFDDTLPLDPTRLSRPGPHGFAQAAGAALAQSLGSHGVTHGGVAVLAYDLLSFESSYQVPEELSKHVVSSKWTQLIWYKKLLEAWKEAKPTPRTPEEAAALVVRALTSNQKSDVEGLLAYYGLPIPSTLETASATTWNEGVQVELITLPVDARDVVDGDGITAYVDTADPKESANVPASVHEATISRTKARSQRNYTEADQLKRSISDAGYGFKSVTNGEEILAKKCRIRLRGIDAPESEMEYGKEAREELAKLVIGKCLRIQVYGLDRYGRHVADVYCDGIFVQEEMLKRGLAWHYVAYDKRADFKRWQKEARVAGRGLWASPKPEKPWDWRKRNTGWREGSGVAIEVSS</sequence>
<keyword evidence="6" id="KW-1185">Reference proteome</keyword>
<keyword evidence="2" id="KW-0255">Endonuclease</keyword>
<dbReference type="PANTHER" id="PTHR12302">
    <property type="entry name" value="EBNA2 BINDING PROTEIN P100"/>
    <property type="match status" value="1"/>
</dbReference>
<dbReference type="AlphaFoldDB" id="A0AAQ3Q380"/>
<evidence type="ECO:0000256" key="2">
    <source>
        <dbReference type="ARBA" id="ARBA00022759"/>
    </source>
</evidence>
<evidence type="ECO:0000256" key="1">
    <source>
        <dbReference type="ARBA" id="ARBA00022722"/>
    </source>
</evidence>
<dbReference type="InterPro" id="IPR016071">
    <property type="entry name" value="Staphylococal_nuclease_OB-fold"/>
</dbReference>
<evidence type="ECO:0000313" key="5">
    <source>
        <dbReference type="EMBL" id="WOK96690.1"/>
    </source>
</evidence>
<dbReference type="Gene3D" id="2.40.50.90">
    <property type="match status" value="1"/>
</dbReference>
<dbReference type="EMBL" id="CP136891">
    <property type="protein sequence ID" value="WOK96690.1"/>
    <property type="molecule type" value="Genomic_DNA"/>
</dbReference>
<accession>A0AAQ3Q380</accession>
<dbReference type="PROSITE" id="PS50830">
    <property type="entry name" value="TNASE_3"/>
    <property type="match status" value="1"/>
</dbReference>
<reference evidence="5 6" key="1">
    <citation type="submission" date="2023-10" db="EMBL/GenBank/DDBJ databases">
        <title>Chromosome-scale genome assembly provides insights into flower coloration mechanisms of Canna indica.</title>
        <authorList>
            <person name="Li C."/>
        </authorList>
    </citation>
    <scope>NUCLEOTIDE SEQUENCE [LARGE SCALE GENOMIC DNA]</scope>
    <source>
        <tissue evidence="5">Flower</tissue>
    </source>
</reference>
<dbReference type="SUPFAM" id="SSF50199">
    <property type="entry name" value="Staphylococcal nuclease"/>
    <property type="match status" value="1"/>
</dbReference>
<evidence type="ECO:0000313" key="6">
    <source>
        <dbReference type="Proteomes" id="UP001327560"/>
    </source>
</evidence>
<dbReference type="GO" id="GO:0003676">
    <property type="term" value="F:nucleic acid binding"/>
    <property type="evidence" value="ECO:0007669"/>
    <property type="project" value="InterPro"/>
</dbReference>
<dbReference type="SMART" id="SM00318">
    <property type="entry name" value="SNc"/>
    <property type="match status" value="1"/>
</dbReference>
<name>A0AAQ3Q380_9LILI</name>
<keyword evidence="3" id="KW-0378">Hydrolase</keyword>
<dbReference type="GO" id="GO:0005737">
    <property type="term" value="C:cytoplasm"/>
    <property type="evidence" value="ECO:0007669"/>
    <property type="project" value="TreeGrafter"/>
</dbReference>
<dbReference type="InterPro" id="IPR002071">
    <property type="entry name" value="Thermonucl_AS"/>
</dbReference>
<dbReference type="GO" id="GO:0016787">
    <property type="term" value="F:hydrolase activity"/>
    <property type="evidence" value="ECO:0007669"/>
    <property type="project" value="UniProtKB-KW"/>
</dbReference>
<evidence type="ECO:0000259" key="4">
    <source>
        <dbReference type="PROSITE" id="PS50830"/>
    </source>
</evidence>
<organism evidence="5 6">
    <name type="scientific">Canna indica</name>
    <name type="common">Indian-shot</name>
    <dbReference type="NCBI Taxonomy" id="4628"/>
    <lineage>
        <taxon>Eukaryota</taxon>
        <taxon>Viridiplantae</taxon>
        <taxon>Streptophyta</taxon>
        <taxon>Embryophyta</taxon>
        <taxon>Tracheophyta</taxon>
        <taxon>Spermatophyta</taxon>
        <taxon>Magnoliopsida</taxon>
        <taxon>Liliopsida</taxon>
        <taxon>Zingiberales</taxon>
        <taxon>Cannaceae</taxon>
        <taxon>Canna</taxon>
    </lineage>
</organism>
<dbReference type="GO" id="GO:0004519">
    <property type="term" value="F:endonuclease activity"/>
    <property type="evidence" value="ECO:0007669"/>
    <property type="project" value="UniProtKB-KW"/>
</dbReference>
<dbReference type="InterPro" id="IPR035437">
    <property type="entry name" value="SNase_OB-fold_sf"/>
</dbReference>
<evidence type="ECO:0000256" key="3">
    <source>
        <dbReference type="ARBA" id="ARBA00022801"/>
    </source>
</evidence>
<dbReference type="Pfam" id="PF00565">
    <property type="entry name" value="SNase"/>
    <property type="match status" value="1"/>
</dbReference>
<gene>
    <name evidence="5" type="ORF">Cni_G05397</name>
</gene>
<feature type="domain" description="TNase-like" evidence="4">
    <location>
        <begin position="167"/>
        <end position="335"/>
    </location>
</feature>
<dbReference type="PANTHER" id="PTHR12302:SF3">
    <property type="entry name" value="SERINE_THREONINE-PROTEIN KINASE 31"/>
    <property type="match status" value="1"/>
</dbReference>
<dbReference type="Proteomes" id="UP001327560">
    <property type="component" value="Chromosome 2"/>
</dbReference>